<proteinExistence type="predicted"/>
<protein>
    <submittedName>
        <fullName evidence="1">Uncharacterized protein</fullName>
    </submittedName>
</protein>
<organism evidence="1 2">
    <name type="scientific">Mycena alexandri</name>
    <dbReference type="NCBI Taxonomy" id="1745969"/>
    <lineage>
        <taxon>Eukaryota</taxon>
        <taxon>Fungi</taxon>
        <taxon>Dikarya</taxon>
        <taxon>Basidiomycota</taxon>
        <taxon>Agaricomycotina</taxon>
        <taxon>Agaricomycetes</taxon>
        <taxon>Agaricomycetidae</taxon>
        <taxon>Agaricales</taxon>
        <taxon>Marasmiineae</taxon>
        <taxon>Mycenaceae</taxon>
        <taxon>Mycena</taxon>
    </lineage>
</organism>
<sequence>MSAVAKLKSEHLPSSTFENAVFGRQNCYFGAECVADGLEETFEVQIEGPEESACTKLKYHRLEANLQSQLDAAFAPGLTESDAASSASDAPFLIAFSFLCWAPIHGLSIPIRLPNTLQVLDKDLEETHWSRRRNSPWLKTSLTQHRGQLQRIGALFYAESLHPGHHSIAQEVVQYPLTFSFDGNVERVAGIAFHTEWLHPGHHSIAQDPVQYPLTFSFSGNVEQVGGIASQAKSLHPGHHSIAQDPVQSPLMFSFDGNVECVGSIVATIALARVEYIAPSQLVGIMTPGASAVVCPASNHFVQYLIGPRLYVLRARGPHAIMRCANRELCQKLRGTFPIPPRWRSGHRTKLVLVLPPSHPVLPRLDVSQCNILFSRILKHFFVLIVANDVESH</sequence>
<accession>A0AAD6WSB6</accession>
<gene>
    <name evidence="1" type="ORF">C8F04DRAFT_1191631</name>
</gene>
<dbReference type="Proteomes" id="UP001218188">
    <property type="component" value="Unassembled WGS sequence"/>
</dbReference>
<evidence type="ECO:0000313" key="2">
    <source>
        <dbReference type="Proteomes" id="UP001218188"/>
    </source>
</evidence>
<evidence type="ECO:0000313" key="1">
    <source>
        <dbReference type="EMBL" id="KAJ7025283.1"/>
    </source>
</evidence>
<dbReference type="EMBL" id="JARJCM010000156">
    <property type="protein sequence ID" value="KAJ7025283.1"/>
    <property type="molecule type" value="Genomic_DNA"/>
</dbReference>
<comment type="caution">
    <text evidence="1">The sequence shown here is derived from an EMBL/GenBank/DDBJ whole genome shotgun (WGS) entry which is preliminary data.</text>
</comment>
<dbReference type="AlphaFoldDB" id="A0AAD6WSB6"/>
<reference evidence="1" key="1">
    <citation type="submission" date="2023-03" db="EMBL/GenBank/DDBJ databases">
        <title>Massive genome expansion in bonnet fungi (Mycena s.s.) driven by repeated elements and novel gene families across ecological guilds.</title>
        <authorList>
            <consortium name="Lawrence Berkeley National Laboratory"/>
            <person name="Harder C.B."/>
            <person name="Miyauchi S."/>
            <person name="Viragh M."/>
            <person name="Kuo A."/>
            <person name="Thoen E."/>
            <person name="Andreopoulos B."/>
            <person name="Lu D."/>
            <person name="Skrede I."/>
            <person name="Drula E."/>
            <person name="Henrissat B."/>
            <person name="Morin E."/>
            <person name="Kohler A."/>
            <person name="Barry K."/>
            <person name="LaButti K."/>
            <person name="Morin E."/>
            <person name="Salamov A."/>
            <person name="Lipzen A."/>
            <person name="Mereny Z."/>
            <person name="Hegedus B."/>
            <person name="Baldrian P."/>
            <person name="Stursova M."/>
            <person name="Weitz H."/>
            <person name="Taylor A."/>
            <person name="Grigoriev I.V."/>
            <person name="Nagy L.G."/>
            <person name="Martin F."/>
            <person name="Kauserud H."/>
        </authorList>
    </citation>
    <scope>NUCLEOTIDE SEQUENCE</scope>
    <source>
        <strain evidence="1">CBHHK200</strain>
    </source>
</reference>
<keyword evidence="2" id="KW-1185">Reference proteome</keyword>
<name>A0AAD6WSB6_9AGAR</name>